<keyword evidence="4" id="KW-1185">Reference proteome</keyword>
<evidence type="ECO:0000259" key="2">
    <source>
        <dbReference type="Pfam" id="PF13472"/>
    </source>
</evidence>
<evidence type="ECO:0000256" key="1">
    <source>
        <dbReference type="SAM" id="MobiDB-lite"/>
    </source>
</evidence>
<feature type="region of interest" description="Disordered" evidence="1">
    <location>
        <begin position="1"/>
        <end position="35"/>
    </location>
</feature>
<dbReference type="SUPFAM" id="SSF52266">
    <property type="entry name" value="SGNH hydrolase"/>
    <property type="match status" value="1"/>
</dbReference>
<name>A0A8H4QL87_9AGAR</name>
<dbReference type="AlphaFoldDB" id="A0A8H4QL87"/>
<feature type="compositionally biased region" description="Low complexity" evidence="1">
    <location>
        <begin position="25"/>
        <end position="35"/>
    </location>
</feature>
<dbReference type="EMBL" id="JAACJL010000046">
    <property type="protein sequence ID" value="KAF4612861.1"/>
    <property type="molecule type" value="Genomic_DNA"/>
</dbReference>
<evidence type="ECO:0000313" key="4">
    <source>
        <dbReference type="Proteomes" id="UP000521872"/>
    </source>
</evidence>
<feature type="domain" description="SGNH hydrolase-type esterase" evidence="2">
    <location>
        <begin position="157"/>
        <end position="352"/>
    </location>
</feature>
<dbReference type="InterPro" id="IPR013830">
    <property type="entry name" value="SGNH_hydro"/>
</dbReference>
<dbReference type="InterPro" id="IPR036514">
    <property type="entry name" value="SGNH_hydro_sf"/>
</dbReference>
<gene>
    <name evidence="3" type="ORF">D9613_011150</name>
</gene>
<accession>A0A8H4QL87</accession>
<evidence type="ECO:0000313" key="3">
    <source>
        <dbReference type="EMBL" id="KAF4612861.1"/>
    </source>
</evidence>
<comment type="caution">
    <text evidence="3">The sequence shown here is derived from an EMBL/GenBank/DDBJ whole genome shotgun (WGS) entry which is preliminary data.</text>
</comment>
<sequence length="377" mass="41896">MALSTNSRRLTAASGIPPSARRGRWLSSPTESLSTSWSSSCLEFFYTGSKLTLCVGQNTERKDKNNGGTPMLAIQTGSTAQVASQDPTTWKTFDPQPGSDILIFDQVSHLRHTQIFVRIVMIDWASNFEVDAIVLDEDAYITSESFIRSGPVPRVLVIGDSITAGLAVPVNEGGEPLPFGTLNTFPFAAERILNENTTRTSIEMSMISYPGMCLVPPTKEEKEKGQRDGMLEVFFWDSPWSHKGGEFPSLSPSAVIIELGTNDQFFNIPSERFSKALVDFIKALREWTRDSIKHVWLIPPFPDTDTTNRELNIAMPQFIQTLEETYGEEIAFKICDLPEGLTANDTVDGVHPRLYVHEILGEKLAQFIETNLLSTLP</sequence>
<organism evidence="3 4">
    <name type="scientific">Agrocybe pediades</name>
    <dbReference type="NCBI Taxonomy" id="84607"/>
    <lineage>
        <taxon>Eukaryota</taxon>
        <taxon>Fungi</taxon>
        <taxon>Dikarya</taxon>
        <taxon>Basidiomycota</taxon>
        <taxon>Agaricomycotina</taxon>
        <taxon>Agaricomycetes</taxon>
        <taxon>Agaricomycetidae</taxon>
        <taxon>Agaricales</taxon>
        <taxon>Agaricineae</taxon>
        <taxon>Strophariaceae</taxon>
        <taxon>Agrocybe</taxon>
    </lineage>
</organism>
<protein>
    <recommendedName>
        <fullName evidence="2">SGNH hydrolase-type esterase domain-containing protein</fullName>
    </recommendedName>
</protein>
<dbReference type="Pfam" id="PF13472">
    <property type="entry name" value="Lipase_GDSL_2"/>
    <property type="match status" value="1"/>
</dbReference>
<reference evidence="3 4" key="1">
    <citation type="submission" date="2019-12" db="EMBL/GenBank/DDBJ databases">
        <authorList>
            <person name="Floudas D."/>
            <person name="Bentzer J."/>
            <person name="Ahren D."/>
            <person name="Johansson T."/>
            <person name="Persson P."/>
            <person name="Tunlid A."/>
        </authorList>
    </citation>
    <scope>NUCLEOTIDE SEQUENCE [LARGE SCALE GENOMIC DNA]</scope>
    <source>
        <strain evidence="3 4">CBS 102.39</strain>
    </source>
</reference>
<dbReference type="Gene3D" id="3.40.50.1110">
    <property type="entry name" value="SGNH hydrolase"/>
    <property type="match status" value="1"/>
</dbReference>
<proteinExistence type="predicted"/>
<dbReference type="Proteomes" id="UP000521872">
    <property type="component" value="Unassembled WGS sequence"/>
</dbReference>